<name>A0ABR2IVJ1_9PEZI</name>
<organism evidence="1 2">
    <name type="scientific">Apiospora arundinis</name>
    <dbReference type="NCBI Taxonomy" id="335852"/>
    <lineage>
        <taxon>Eukaryota</taxon>
        <taxon>Fungi</taxon>
        <taxon>Dikarya</taxon>
        <taxon>Ascomycota</taxon>
        <taxon>Pezizomycotina</taxon>
        <taxon>Sordariomycetes</taxon>
        <taxon>Xylariomycetidae</taxon>
        <taxon>Amphisphaeriales</taxon>
        <taxon>Apiosporaceae</taxon>
        <taxon>Apiospora</taxon>
    </lineage>
</organism>
<evidence type="ECO:0000313" key="2">
    <source>
        <dbReference type="Proteomes" id="UP001390339"/>
    </source>
</evidence>
<dbReference type="EMBL" id="JAPCWZ010000004">
    <property type="protein sequence ID" value="KAK8868698.1"/>
    <property type="molecule type" value="Genomic_DNA"/>
</dbReference>
<proteinExistence type="predicted"/>
<accession>A0ABR2IVJ1</accession>
<gene>
    <name evidence="1" type="ORF">PGQ11_007276</name>
</gene>
<keyword evidence="2" id="KW-1185">Reference proteome</keyword>
<protein>
    <submittedName>
        <fullName evidence="1">Uncharacterized protein</fullName>
    </submittedName>
</protein>
<dbReference type="Proteomes" id="UP001390339">
    <property type="component" value="Unassembled WGS sequence"/>
</dbReference>
<reference evidence="1 2" key="1">
    <citation type="journal article" date="2024" name="IMA Fungus">
        <title>Apiospora arundinis, a panoply of carbohydrate-active enzymes and secondary metabolites.</title>
        <authorList>
            <person name="Sorensen T."/>
            <person name="Petersen C."/>
            <person name="Muurmann A.T."/>
            <person name="Christiansen J.V."/>
            <person name="Brundto M.L."/>
            <person name="Overgaard C.K."/>
            <person name="Boysen A.T."/>
            <person name="Wollenberg R.D."/>
            <person name="Larsen T.O."/>
            <person name="Sorensen J.L."/>
            <person name="Nielsen K.L."/>
            <person name="Sondergaard T.E."/>
        </authorList>
    </citation>
    <scope>NUCLEOTIDE SEQUENCE [LARGE SCALE GENOMIC DNA]</scope>
    <source>
        <strain evidence="1 2">AAU 773</strain>
    </source>
</reference>
<evidence type="ECO:0000313" key="1">
    <source>
        <dbReference type="EMBL" id="KAK8868698.1"/>
    </source>
</evidence>
<sequence>MTRTASVQLAFFACLSAIRHIREGPELLRIRGHGGVDTLPVRHGVVGVEEVGLPDAGTGAVFGDEVLALDVAGLEVAAVEADGGHALLPLHAAPALEVGDFDGHRPTVGVRVSPQPEVGHGQNRLGESRYGYHFRGRLVDVGSRTRGKEKGKGSERCERANIIMLYLSARRGARARSESEFCEEDLSVGMSGEIL</sequence>
<comment type="caution">
    <text evidence="1">The sequence shown here is derived from an EMBL/GenBank/DDBJ whole genome shotgun (WGS) entry which is preliminary data.</text>
</comment>